<organism evidence="3 4">
    <name type="scientific">Cinara cedri</name>
    <dbReference type="NCBI Taxonomy" id="506608"/>
    <lineage>
        <taxon>Eukaryota</taxon>
        <taxon>Metazoa</taxon>
        <taxon>Ecdysozoa</taxon>
        <taxon>Arthropoda</taxon>
        <taxon>Hexapoda</taxon>
        <taxon>Insecta</taxon>
        <taxon>Pterygota</taxon>
        <taxon>Neoptera</taxon>
        <taxon>Paraneoptera</taxon>
        <taxon>Hemiptera</taxon>
        <taxon>Sternorrhyncha</taxon>
        <taxon>Aphidomorpha</taxon>
        <taxon>Aphidoidea</taxon>
        <taxon>Aphididae</taxon>
        <taxon>Lachninae</taxon>
        <taxon>Cinara</taxon>
    </lineage>
</organism>
<evidence type="ECO:0000313" key="4">
    <source>
        <dbReference type="Proteomes" id="UP000325440"/>
    </source>
</evidence>
<evidence type="ECO:0000256" key="2">
    <source>
        <dbReference type="SAM" id="SignalP"/>
    </source>
</evidence>
<keyword evidence="2" id="KW-0732">Signal</keyword>
<keyword evidence="4" id="KW-1185">Reference proteome</keyword>
<sequence>MYYSAGRHDRYLMVLLLAAYVIRVGAPEAATGETTPSADAENATAENTPPKTTPPATDSPTKADGDKEPPEIVDGVSSFSDVVHDVSETLSECKNLLMMEGSEIISAAEDAVLAGSRAMMATYGAAVNVYNGVANTASGVIKTTAHGYHWANEYIKPLALIGMITTGVDYALTEIADTFHDNTKNNVARRNLMVDEMHTKLDNARMEYAAVTVQSKTGKTAGTIPPAPGKPAAPGTHTTPETPATPGTSTASAKPTTPAKPIAPETLAPPIGEPV</sequence>
<evidence type="ECO:0000256" key="1">
    <source>
        <dbReference type="SAM" id="MobiDB-lite"/>
    </source>
</evidence>
<evidence type="ECO:0000313" key="3">
    <source>
        <dbReference type="EMBL" id="VVC44611.1"/>
    </source>
</evidence>
<protein>
    <submittedName>
        <fullName evidence="3">Uncharacterized protein</fullName>
    </submittedName>
</protein>
<dbReference type="AlphaFoldDB" id="A0A5E4NLI9"/>
<dbReference type="EMBL" id="CABPRJ010002384">
    <property type="protein sequence ID" value="VVC44611.1"/>
    <property type="molecule type" value="Genomic_DNA"/>
</dbReference>
<dbReference type="OrthoDB" id="6629478at2759"/>
<proteinExistence type="predicted"/>
<feature type="compositionally biased region" description="Low complexity" evidence="1">
    <location>
        <begin position="232"/>
        <end position="266"/>
    </location>
</feature>
<feature type="region of interest" description="Disordered" evidence="1">
    <location>
        <begin position="216"/>
        <end position="275"/>
    </location>
</feature>
<name>A0A5E4NLI9_9HEMI</name>
<feature type="region of interest" description="Disordered" evidence="1">
    <location>
        <begin position="31"/>
        <end position="74"/>
    </location>
</feature>
<feature type="compositionally biased region" description="Basic and acidic residues" evidence="1">
    <location>
        <begin position="61"/>
        <end position="70"/>
    </location>
</feature>
<accession>A0A5E4NLI9</accession>
<feature type="compositionally biased region" description="Polar residues" evidence="1">
    <location>
        <begin position="44"/>
        <end position="60"/>
    </location>
</feature>
<feature type="signal peptide" evidence="2">
    <location>
        <begin position="1"/>
        <end position="27"/>
    </location>
</feature>
<gene>
    <name evidence="3" type="ORF">CINCED_3A011992</name>
</gene>
<feature type="chain" id="PRO_5022953188" evidence="2">
    <location>
        <begin position="28"/>
        <end position="275"/>
    </location>
</feature>
<reference evidence="3 4" key="1">
    <citation type="submission" date="2019-08" db="EMBL/GenBank/DDBJ databases">
        <authorList>
            <person name="Alioto T."/>
            <person name="Alioto T."/>
            <person name="Gomez Garrido J."/>
        </authorList>
    </citation>
    <scope>NUCLEOTIDE SEQUENCE [LARGE SCALE GENOMIC DNA]</scope>
</reference>
<dbReference type="Proteomes" id="UP000325440">
    <property type="component" value="Unassembled WGS sequence"/>
</dbReference>